<dbReference type="Pfam" id="PF07885">
    <property type="entry name" value="Ion_trans_2"/>
    <property type="match status" value="1"/>
</dbReference>
<dbReference type="AlphaFoldDB" id="A0A7S3JGB6"/>
<keyword evidence="1" id="KW-0812">Transmembrane</keyword>
<dbReference type="InterPro" id="IPR015449">
    <property type="entry name" value="K_chnl_Ca-activ_SK"/>
</dbReference>
<dbReference type="GO" id="GO:0016020">
    <property type="term" value="C:membrane"/>
    <property type="evidence" value="ECO:0007669"/>
    <property type="project" value="InterPro"/>
</dbReference>
<dbReference type="EMBL" id="HBII01031636">
    <property type="protein sequence ID" value="CAE0354192.1"/>
    <property type="molecule type" value="Transcribed_RNA"/>
</dbReference>
<evidence type="ECO:0000259" key="2">
    <source>
        <dbReference type="Pfam" id="PF07885"/>
    </source>
</evidence>
<dbReference type="Gene3D" id="1.10.287.70">
    <property type="match status" value="1"/>
</dbReference>
<dbReference type="GO" id="GO:0016286">
    <property type="term" value="F:small conductance calcium-activated potassium channel activity"/>
    <property type="evidence" value="ECO:0007669"/>
    <property type="project" value="InterPro"/>
</dbReference>
<name>A0A7S3JGB6_9SPIT</name>
<organism evidence="3">
    <name type="scientific">Euplotes harpa</name>
    <dbReference type="NCBI Taxonomy" id="151035"/>
    <lineage>
        <taxon>Eukaryota</taxon>
        <taxon>Sar</taxon>
        <taxon>Alveolata</taxon>
        <taxon>Ciliophora</taxon>
        <taxon>Intramacronucleata</taxon>
        <taxon>Spirotrichea</taxon>
        <taxon>Hypotrichia</taxon>
        <taxon>Euplotida</taxon>
        <taxon>Euplotidae</taxon>
        <taxon>Euplotes</taxon>
    </lineage>
</organism>
<protein>
    <recommendedName>
        <fullName evidence="2">Potassium channel domain-containing protein</fullName>
    </recommendedName>
</protein>
<feature type="domain" description="Potassium channel" evidence="2">
    <location>
        <begin position="29"/>
        <end position="109"/>
    </location>
</feature>
<sequence length="174" mass="19708">MNGCHADLMFSVRSAFKQSPNFTLISTLLISVSICGYIFRIFERPLSEASGQNFDRYDTACWCVIVTMTTVGYGDAFPKTMFGRLIGICVCLWGVLLVSLFVVSISDALEFNVPQKNAFNLIHRIIFRDQLKDQAAGAIISRYRIKLSERKHKSIVGQKENIEKILEKAEINFK</sequence>
<keyword evidence="1" id="KW-1133">Transmembrane helix</keyword>
<evidence type="ECO:0000256" key="1">
    <source>
        <dbReference type="SAM" id="Phobius"/>
    </source>
</evidence>
<accession>A0A7S3JGB6</accession>
<dbReference type="InterPro" id="IPR013099">
    <property type="entry name" value="K_chnl_dom"/>
</dbReference>
<reference evidence="3" key="1">
    <citation type="submission" date="2021-01" db="EMBL/GenBank/DDBJ databases">
        <authorList>
            <person name="Corre E."/>
            <person name="Pelletier E."/>
            <person name="Niang G."/>
            <person name="Scheremetjew M."/>
            <person name="Finn R."/>
            <person name="Kale V."/>
            <person name="Holt S."/>
            <person name="Cochrane G."/>
            <person name="Meng A."/>
            <person name="Brown T."/>
            <person name="Cohen L."/>
        </authorList>
    </citation>
    <scope>NUCLEOTIDE SEQUENCE</scope>
    <source>
        <strain evidence="3">FSP1.4</strain>
    </source>
</reference>
<dbReference type="PANTHER" id="PTHR10153">
    <property type="entry name" value="SMALL CONDUCTANCE CALCIUM-ACTIVATED POTASSIUM CHANNEL"/>
    <property type="match status" value="1"/>
</dbReference>
<feature type="transmembrane region" description="Helical" evidence="1">
    <location>
        <begin position="85"/>
        <end position="106"/>
    </location>
</feature>
<evidence type="ECO:0000313" key="3">
    <source>
        <dbReference type="EMBL" id="CAE0354192.1"/>
    </source>
</evidence>
<proteinExistence type="predicted"/>
<gene>
    <name evidence="3" type="ORF">EHAR0213_LOCUS13108</name>
</gene>
<feature type="transmembrane region" description="Helical" evidence="1">
    <location>
        <begin position="22"/>
        <end position="42"/>
    </location>
</feature>
<dbReference type="SUPFAM" id="SSF81324">
    <property type="entry name" value="Voltage-gated potassium channels"/>
    <property type="match status" value="1"/>
</dbReference>
<keyword evidence="1" id="KW-0472">Membrane</keyword>